<evidence type="ECO:0000259" key="4">
    <source>
        <dbReference type="Pfam" id="PF25881"/>
    </source>
</evidence>
<dbReference type="Gene3D" id="2.40.50.100">
    <property type="match status" value="2"/>
</dbReference>
<dbReference type="GO" id="GO:0030313">
    <property type="term" value="C:cell envelope"/>
    <property type="evidence" value="ECO:0007669"/>
    <property type="project" value="UniProtKB-SubCell"/>
</dbReference>
<evidence type="ECO:0000256" key="2">
    <source>
        <dbReference type="ARBA" id="ARBA00023054"/>
    </source>
</evidence>
<accession>A0A370UCB2</accession>
<dbReference type="PANTHER" id="PTHR32347">
    <property type="entry name" value="EFFLUX SYSTEM COMPONENT YKNX-RELATED"/>
    <property type="match status" value="1"/>
</dbReference>
<dbReference type="Gene3D" id="1.10.287.470">
    <property type="entry name" value="Helix hairpin bin"/>
    <property type="match status" value="2"/>
</dbReference>
<reference evidence="5 6" key="1">
    <citation type="submission" date="2018-06" db="EMBL/GenBank/DDBJ databases">
        <title>Marinomonas sp. YLB-05 draft genome sequence.</title>
        <authorList>
            <person name="Yu L."/>
            <person name="Tang X."/>
        </authorList>
    </citation>
    <scope>NUCLEOTIDE SEQUENCE [LARGE SCALE GENOMIC DNA]</scope>
    <source>
        <strain evidence="5 6">YLB-05</strain>
    </source>
</reference>
<dbReference type="SUPFAM" id="SSF111369">
    <property type="entry name" value="HlyD-like secretion proteins"/>
    <property type="match status" value="2"/>
</dbReference>
<evidence type="ECO:0000256" key="1">
    <source>
        <dbReference type="ARBA" id="ARBA00004196"/>
    </source>
</evidence>
<dbReference type="InterPro" id="IPR050465">
    <property type="entry name" value="UPF0194_transport"/>
</dbReference>
<evidence type="ECO:0000256" key="3">
    <source>
        <dbReference type="SAM" id="Coils"/>
    </source>
</evidence>
<dbReference type="InterPro" id="IPR059052">
    <property type="entry name" value="HH_YbhG-like"/>
</dbReference>
<dbReference type="PANTHER" id="PTHR32347:SF29">
    <property type="entry name" value="UPF0194 MEMBRANE PROTEIN YBHG"/>
    <property type="match status" value="1"/>
</dbReference>
<keyword evidence="6" id="KW-1185">Reference proteome</keyword>
<dbReference type="EMBL" id="QKRA01000002">
    <property type="protein sequence ID" value="RDL45381.1"/>
    <property type="molecule type" value="Genomic_DNA"/>
</dbReference>
<feature type="domain" description="YbhG-like alpha-helical hairpin" evidence="4">
    <location>
        <begin position="83"/>
        <end position="210"/>
    </location>
</feature>
<evidence type="ECO:0000313" key="5">
    <source>
        <dbReference type="EMBL" id="RDL45381.1"/>
    </source>
</evidence>
<evidence type="ECO:0000313" key="6">
    <source>
        <dbReference type="Proteomes" id="UP000254326"/>
    </source>
</evidence>
<comment type="caution">
    <text evidence="5">The sequence shown here is derived from an EMBL/GenBank/DDBJ whole genome shotgun (WGS) entry which is preliminary data.</text>
</comment>
<name>A0A370UCB2_9GAMM</name>
<proteinExistence type="predicted"/>
<organism evidence="5 6">
    <name type="scientific">Marinomonas piezotolerans</name>
    <dbReference type="NCBI Taxonomy" id="2213058"/>
    <lineage>
        <taxon>Bacteria</taxon>
        <taxon>Pseudomonadati</taxon>
        <taxon>Pseudomonadota</taxon>
        <taxon>Gammaproteobacteria</taxon>
        <taxon>Oceanospirillales</taxon>
        <taxon>Oceanospirillaceae</taxon>
        <taxon>Marinomonas</taxon>
    </lineage>
</organism>
<comment type="subcellular location">
    <subcellularLocation>
        <location evidence="1">Cell envelope</location>
    </subcellularLocation>
</comment>
<dbReference type="AlphaFoldDB" id="A0A370UCB2"/>
<dbReference type="Pfam" id="PF25881">
    <property type="entry name" value="HH_YBHG"/>
    <property type="match status" value="1"/>
</dbReference>
<gene>
    <name evidence="5" type="ORF">DN730_07160</name>
</gene>
<dbReference type="Proteomes" id="UP000254326">
    <property type="component" value="Unassembled WGS sequence"/>
</dbReference>
<sequence length="332" mass="36796">MLYLALYYFYNRLLGCITTMIKRLFITSVCLILSACQDDSEHLALGTLERNHISINALVSETITDILVDEGDHVTKGQLLAKLDDRYAQTQVALAEAQLKQAQASLDEAQHGARSEQVASAYAAWQAAQASQIDAQRQYQRSQELFAVNAVGQAVLDNARALRDQTLAQANQSQQQWLELKNGTREEVLQRLQAQVDAAQAQLNAAQITLTRYRIIAPQDAVVDSAPWQSGDSVTTGAALFRLIKNGTPYARIYVPQAARTTLNQGEQVRINISGYTDPFVGIVRNIRSEPAYTPYYALNEKERARLVYLAEITLQNAEQVPTGTPLEAVLK</sequence>
<feature type="coiled-coil region" evidence="3">
    <location>
        <begin position="156"/>
        <end position="209"/>
    </location>
</feature>
<keyword evidence="2 3" id="KW-0175">Coiled coil</keyword>
<feature type="coiled-coil region" evidence="3">
    <location>
        <begin position="80"/>
        <end position="112"/>
    </location>
</feature>
<protein>
    <submittedName>
        <fullName evidence="5">Hemolysin D</fullName>
    </submittedName>
</protein>